<comment type="caution">
    <text evidence="13">The sequence shown here is derived from an EMBL/GenBank/DDBJ whole genome shotgun (WGS) entry which is preliminary data.</text>
</comment>
<keyword evidence="14" id="KW-1185">Reference proteome</keyword>
<dbReference type="AlphaFoldDB" id="A0A9P8L5C8"/>
<dbReference type="Gene3D" id="3.50.50.60">
    <property type="entry name" value="FAD/NAD(P)-binding domain"/>
    <property type="match status" value="1"/>
</dbReference>
<evidence type="ECO:0000259" key="12">
    <source>
        <dbReference type="Pfam" id="PF01593"/>
    </source>
</evidence>
<dbReference type="EC" id="1.3.3.4" evidence="4 11"/>
<dbReference type="GO" id="GO:0005743">
    <property type="term" value="C:mitochondrial inner membrane"/>
    <property type="evidence" value="ECO:0007669"/>
    <property type="project" value="UniProtKB-SubCell"/>
</dbReference>
<dbReference type="EMBL" id="JAGHQL010000043">
    <property type="protein sequence ID" value="KAH0542919.1"/>
    <property type="molecule type" value="Genomic_DNA"/>
</dbReference>
<dbReference type="SUPFAM" id="SSF51905">
    <property type="entry name" value="FAD/NAD(P)-binding domain"/>
    <property type="match status" value="1"/>
</dbReference>
<comment type="cofactor">
    <cofactor evidence="11">
        <name>FAD</name>
        <dbReference type="ChEBI" id="CHEBI:57692"/>
    </cofactor>
    <text evidence="11">Binds 1 FAD per subunit.</text>
</comment>
<dbReference type="PANTHER" id="PTHR42923:SF3">
    <property type="entry name" value="PROTOPORPHYRINOGEN OXIDASE"/>
    <property type="match status" value="1"/>
</dbReference>
<accession>A0A9P8L5C8</accession>
<dbReference type="PANTHER" id="PTHR42923">
    <property type="entry name" value="PROTOPORPHYRINOGEN OXIDASE"/>
    <property type="match status" value="1"/>
</dbReference>
<comment type="function">
    <text evidence="1 11">Catalyzes the 6-electron oxidation of protoporphyrinogen-IX to form protoporphyrin-IX.</text>
</comment>
<dbReference type="InterPro" id="IPR004572">
    <property type="entry name" value="Protoporphyrinogen_oxidase"/>
</dbReference>
<evidence type="ECO:0000256" key="2">
    <source>
        <dbReference type="ARBA" id="ARBA00005073"/>
    </source>
</evidence>
<evidence type="ECO:0000313" key="14">
    <source>
        <dbReference type="Proteomes" id="UP000698800"/>
    </source>
</evidence>
<keyword evidence="9 11" id="KW-0627">Porphyrin biosynthesis</keyword>
<dbReference type="NCBIfam" id="TIGR00562">
    <property type="entry name" value="proto_IX_ox"/>
    <property type="match status" value="1"/>
</dbReference>
<protein>
    <recommendedName>
        <fullName evidence="4 11">Protoporphyrinogen oxidase</fullName>
        <ecNumber evidence="4 11">1.3.3.4</ecNumber>
    </recommendedName>
</protein>
<comment type="subcellular location">
    <subcellularLocation>
        <location evidence="11">Mitochondrion inner membrane</location>
    </subcellularLocation>
</comment>
<dbReference type="InterPro" id="IPR050464">
    <property type="entry name" value="Zeta_carotene_desat/Oxidored"/>
</dbReference>
<proteinExistence type="inferred from homology"/>
<organism evidence="13 14">
    <name type="scientific">Glutinoglossum americanum</name>
    <dbReference type="NCBI Taxonomy" id="1670608"/>
    <lineage>
        <taxon>Eukaryota</taxon>
        <taxon>Fungi</taxon>
        <taxon>Dikarya</taxon>
        <taxon>Ascomycota</taxon>
        <taxon>Pezizomycotina</taxon>
        <taxon>Geoglossomycetes</taxon>
        <taxon>Geoglossales</taxon>
        <taxon>Geoglossaceae</taxon>
        <taxon>Glutinoglossum</taxon>
    </lineage>
</organism>
<keyword evidence="7 11" id="KW-0560">Oxidoreductase</keyword>
<gene>
    <name evidence="13" type="ORF">FGG08_002688</name>
</gene>
<evidence type="ECO:0000256" key="10">
    <source>
        <dbReference type="ARBA" id="ARBA00047554"/>
    </source>
</evidence>
<dbReference type="GO" id="GO:0006782">
    <property type="term" value="P:protoporphyrinogen IX biosynthetic process"/>
    <property type="evidence" value="ECO:0007669"/>
    <property type="project" value="UniProtKB-UniRule"/>
</dbReference>
<comment type="similarity">
    <text evidence="3 11">Belongs to the protoporphyrinogen/coproporphyrinogen oxidase family. Protoporphyrinogen oxidase subfamily.</text>
</comment>
<comment type="catalytic activity">
    <reaction evidence="10 11">
        <text>protoporphyrinogen IX + 3 O2 = protoporphyrin IX + 3 H2O2</text>
        <dbReference type="Rhea" id="RHEA:25576"/>
        <dbReference type="ChEBI" id="CHEBI:15379"/>
        <dbReference type="ChEBI" id="CHEBI:16240"/>
        <dbReference type="ChEBI" id="CHEBI:57306"/>
        <dbReference type="ChEBI" id="CHEBI:57307"/>
        <dbReference type="EC" id="1.3.3.4"/>
    </reaction>
</comment>
<sequence length="603" mass="66626">MLHPCPENGLVMLLRPLYLAPRCRGPFITVTSGRGRAYSAKKDEQLTVKELTEVQKLKRIAVLGGGVTGLASAYYLTRELPNARIVLYERDRRLGGRVRSKTVDVGNGNVVFEQGPRTLRTNLPNGPVTMSLISQLGLNGKVVVTPRDSVAFRNRYIYYPDHLVRLPTPPTPLWKLITAVFTEPLFKGVPMSVLKEITKPKGQWKIDESIGSFFSRRFGPGLVNNLLSAMCHGIYAGDVWKLSAKSIFPFAYHSEETHGSVTKAMYKLWENEMESEAKIGGHGVILQKADADMILELREDMAKSGQQPKAHFWVKPGVYALRGGLETLTKALEQDLRSNKNVEIRANTVIKLVEPDAASGGIRVSEDNRNPPETYNHVISTFPASSLHSRMSNPAILPSLALTPTVTVMVVNLFFHNPTLLHSNPGFGYLIPSSIPFSQNPERALGVIFDTDGVPGQDSAPGTKITVMLGGHWWDEWISFPSEGEGLEMAKSVLQRHLGIVEKPAAWNVVVQKNSIPQYTVGHHTRMQKALWGLSGETWKGLSVAGASYNGVGVNDCIRGARDVVKTLGRGRLVTGLERYADDSVEWVRAVFDQSDRSGEWVR</sequence>
<dbReference type="InterPro" id="IPR002937">
    <property type="entry name" value="Amino_oxidase"/>
</dbReference>
<comment type="pathway">
    <text evidence="2 11">Porphyrin-containing compound metabolism; protoporphyrin-IX biosynthesis; protoporphyrin-IX from protoporphyrinogen-IX: step 1/1.</text>
</comment>
<dbReference type="InterPro" id="IPR036188">
    <property type="entry name" value="FAD/NAD-bd_sf"/>
</dbReference>
<keyword evidence="6 11" id="KW-0274">FAD</keyword>
<dbReference type="SUPFAM" id="SSF54373">
    <property type="entry name" value="FAD-linked reductases, C-terminal domain"/>
    <property type="match status" value="1"/>
</dbReference>
<dbReference type="OrthoDB" id="438553at2759"/>
<dbReference type="Proteomes" id="UP000698800">
    <property type="component" value="Unassembled WGS sequence"/>
</dbReference>
<evidence type="ECO:0000256" key="5">
    <source>
        <dbReference type="ARBA" id="ARBA00022630"/>
    </source>
</evidence>
<evidence type="ECO:0000256" key="9">
    <source>
        <dbReference type="ARBA" id="ARBA00023244"/>
    </source>
</evidence>
<evidence type="ECO:0000256" key="3">
    <source>
        <dbReference type="ARBA" id="ARBA00010551"/>
    </source>
</evidence>
<dbReference type="Pfam" id="PF01593">
    <property type="entry name" value="Amino_oxidase"/>
    <property type="match status" value="1"/>
</dbReference>
<evidence type="ECO:0000313" key="13">
    <source>
        <dbReference type="EMBL" id="KAH0542919.1"/>
    </source>
</evidence>
<dbReference type="GO" id="GO:0004729">
    <property type="term" value="F:oxygen-dependent protoporphyrinogen oxidase activity"/>
    <property type="evidence" value="ECO:0007669"/>
    <property type="project" value="UniProtKB-UniRule"/>
</dbReference>
<name>A0A9P8L5C8_9PEZI</name>
<reference evidence="13" key="1">
    <citation type="submission" date="2021-03" db="EMBL/GenBank/DDBJ databases">
        <title>Comparative genomics and phylogenomic investigation of the class Geoglossomycetes provide insights into ecological specialization and systematics.</title>
        <authorList>
            <person name="Melie T."/>
            <person name="Pirro S."/>
            <person name="Miller A.N."/>
            <person name="Quandt A."/>
        </authorList>
    </citation>
    <scope>NUCLEOTIDE SEQUENCE</scope>
    <source>
        <strain evidence="13">GBOQ0MN5Z8</strain>
    </source>
</reference>
<evidence type="ECO:0000256" key="7">
    <source>
        <dbReference type="ARBA" id="ARBA00023002"/>
    </source>
</evidence>
<evidence type="ECO:0000256" key="8">
    <source>
        <dbReference type="ARBA" id="ARBA00023133"/>
    </source>
</evidence>
<keyword evidence="5 11" id="KW-0285">Flavoprotein</keyword>
<evidence type="ECO:0000256" key="11">
    <source>
        <dbReference type="RuleBase" id="RU367069"/>
    </source>
</evidence>
<evidence type="ECO:0000256" key="1">
    <source>
        <dbReference type="ARBA" id="ARBA00002600"/>
    </source>
</evidence>
<keyword evidence="8 11" id="KW-0350">Heme biosynthesis</keyword>
<evidence type="ECO:0000256" key="4">
    <source>
        <dbReference type="ARBA" id="ARBA00012867"/>
    </source>
</evidence>
<feature type="domain" description="Amine oxidase" evidence="12">
    <location>
        <begin position="68"/>
        <end position="564"/>
    </location>
</feature>
<evidence type="ECO:0000256" key="6">
    <source>
        <dbReference type="ARBA" id="ARBA00022827"/>
    </source>
</evidence>